<feature type="transmembrane region" description="Helical" evidence="1">
    <location>
        <begin position="330"/>
        <end position="353"/>
    </location>
</feature>
<protein>
    <submittedName>
        <fullName evidence="2">Uncharacterized protein</fullName>
    </submittedName>
</protein>
<reference evidence="2" key="1">
    <citation type="submission" date="2022-06" db="EMBL/GenBank/DDBJ databases">
        <title>Complete genome sequences of two strains of the flax pathogen Septoria linicola.</title>
        <authorList>
            <person name="Lapalu N."/>
            <person name="Simon A."/>
            <person name="Demenou B."/>
            <person name="Paumier D."/>
            <person name="Guillot M.-P."/>
            <person name="Gout L."/>
            <person name="Valade R."/>
        </authorList>
    </citation>
    <scope>NUCLEOTIDE SEQUENCE</scope>
    <source>
        <strain evidence="2">SE15195</strain>
    </source>
</reference>
<sequence>MVPHPGSLATVPSVDYFHQVEHDPSNFEMVTAGQGLKGAVHNGMFGSSSSQVSMIRQAMAGTGWPAWDLPNWVSAGNESSLTQRTGTGNPDNHQTKDYGNWSINYPHMQNMSIVTAQSFFWAPQTSNISESTPHAAKCILYFCVHTYNATVIDGQFEEILAATWPDPKKSLPDSLTNQWSVQLLKQYSGNLPEGTDPNMDGLLSNVSSANITFTVPGEGAIDHVLDWLTLIGLRSWIGQEWYMDMNEQDTTRDMLQVAYNSYTGDSGSTKQPSGRDEAVAAVSKMPGPERMWADAANSMTTYLRSQDAGQRSAQGVAFSATTYVSVRWEWAILPILLLILTLAFLVLTVAISVEKEIPL</sequence>
<dbReference type="Proteomes" id="UP001056384">
    <property type="component" value="Chromosome 11"/>
</dbReference>
<name>A0A9Q9B3G8_9PEZI</name>
<keyword evidence="3" id="KW-1185">Reference proteome</keyword>
<accession>A0A9Q9B3G8</accession>
<evidence type="ECO:0000313" key="3">
    <source>
        <dbReference type="Proteomes" id="UP001056384"/>
    </source>
</evidence>
<dbReference type="PANTHER" id="PTHR35394:SF5">
    <property type="entry name" value="DUF3176 DOMAIN-CONTAINING PROTEIN"/>
    <property type="match status" value="1"/>
</dbReference>
<dbReference type="EMBL" id="CP099428">
    <property type="protein sequence ID" value="USW58253.1"/>
    <property type="molecule type" value="Genomic_DNA"/>
</dbReference>
<dbReference type="AlphaFoldDB" id="A0A9Q9B3G8"/>
<evidence type="ECO:0000313" key="2">
    <source>
        <dbReference type="EMBL" id="USW58253.1"/>
    </source>
</evidence>
<gene>
    <name evidence="2" type="ORF">Slin15195_G115720</name>
</gene>
<evidence type="ECO:0000256" key="1">
    <source>
        <dbReference type="SAM" id="Phobius"/>
    </source>
</evidence>
<keyword evidence="1" id="KW-0812">Transmembrane</keyword>
<proteinExistence type="predicted"/>
<keyword evidence="1" id="KW-1133">Transmembrane helix</keyword>
<dbReference type="PANTHER" id="PTHR35394">
    <property type="entry name" value="DUF3176 DOMAIN-CONTAINING PROTEIN"/>
    <property type="match status" value="1"/>
</dbReference>
<keyword evidence="1" id="KW-0472">Membrane</keyword>
<organism evidence="2 3">
    <name type="scientific">Septoria linicola</name>
    <dbReference type="NCBI Taxonomy" id="215465"/>
    <lineage>
        <taxon>Eukaryota</taxon>
        <taxon>Fungi</taxon>
        <taxon>Dikarya</taxon>
        <taxon>Ascomycota</taxon>
        <taxon>Pezizomycotina</taxon>
        <taxon>Dothideomycetes</taxon>
        <taxon>Dothideomycetidae</taxon>
        <taxon>Mycosphaerellales</taxon>
        <taxon>Mycosphaerellaceae</taxon>
        <taxon>Septoria</taxon>
    </lineage>
</organism>